<gene>
    <name evidence="2" type="ORF">IWZ03DRAFT_358540</name>
</gene>
<evidence type="ECO:0000313" key="2">
    <source>
        <dbReference type="EMBL" id="KAK7520485.1"/>
    </source>
</evidence>
<evidence type="ECO:0000313" key="3">
    <source>
        <dbReference type="Proteomes" id="UP001363622"/>
    </source>
</evidence>
<protein>
    <submittedName>
        <fullName evidence="2">Uncharacterized protein</fullName>
    </submittedName>
</protein>
<accession>A0ABR1KSI3</accession>
<organism evidence="2 3">
    <name type="scientific">Phyllosticta citriasiana</name>
    <dbReference type="NCBI Taxonomy" id="595635"/>
    <lineage>
        <taxon>Eukaryota</taxon>
        <taxon>Fungi</taxon>
        <taxon>Dikarya</taxon>
        <taxon>Ascomycota</taxon>
        <taxon>Pezizomycotina</taxon>
        <taxon>Dothideomycetes</taxon>
        <taxon>Dothideomycetes incertae sedis</taxon>
        <taxon>Botryosphaeriales</taxon>
        <taxon>Phyllostictaceae</taxon>
        <taxon>Phyllosticta</taxon>
    </lineage>
</organism>
<feature type="region of interest" description="Disordered" evidence="1">
    <location>
        <begin position="436"/>
        <end position="456"/>
    </location>
</feature>
<comment type="caution">
    <text evidence="2">The sequence shown here is derived from an EMBL/GenBank/DDBJ whole genome shotgun (WGS) entry which is preliminary data.</text>
</comment>
<sequence length="456" mass="52219">MRNCQTGLLGLLVLLFAFLSNYLSNYRLKSAMNANRSALYPPVHCKIPTPNYQSVLDASSLEFPTIRPVWESIAALWAQQFGMMPPTRQKQPSQVEAALRSQARLQGHRSWGYKLNGDRHAYKDLSLFRGFDLRCLHRKPPACQVGHWENVVVSAPCAERGQEGYITPPGVQTPSSPTLNSLHFQVYFAGFHYVGNTLAYYEVTLSTLLFRCIIESASQESKIKDLEWELKEKDNHIARLKDELAELKCPNLHFNGDRRVYGHWKECLLAKIDEDPEWFNSEDRKISHLMQHITGLAFDVLSKKYCHSARQKAKESREIPTFQAALSELDFTFRRVDPYEATAEMQELHMAEAEDFPDYFPKFMALINRGAYTSPRNPEQVDDVVALTELMFSIDGWHLRHTVPSRLSPGFTFKEYVEECFQFTYFRKTSPWNSQTLSPTASAPGSPDQMAKDAAE</sequence>
<proteinExistence type="predicted"/>
<dbReference type="Proteomes" id="UP001363622">
    <property type="component" value="Unassembled WGS sequence"/>
</dbReference>
<dbReference type="EMBL" id="JBBPHU010000003">
    <property type="protein sequence ID" value="KAK7520485.1"/>
    <property type="molecule type" value="Genomic_DNA"/>
</dbReference>
<name>A0ABR1KSI3_9PEZI</name>
<reference evidence="2 3" key="1">
    <citation type="submission" date="2024-04" db="EMBL/GenBank/DDBJ databases">
        <title>Phyllosticta paracitricarpa is synonymous to the EU quarantine fungus P. citricarpa based on phylogenomic analyses.</title>
        <authorList>
            <consortium name="Lawrence Berkeley National Laboratory"/>
            <person name="Van Ingen-Buijs V.A."/>
            <person name="Van Westerhoven A.C."/>
            <person name="Haridas S."/>
            <person name="Skiadas P."/>
            <person name="Martin F."/>
            <person name="Groenewald J.Z."/>
            <person name="Crous P.W."/>
            <person name="Seidl M.F."/>
        </authorList>
    </citation>
    <scope>NUCLEOTIDE SEQUENCE [LARGE SCALE GENOMIC DNA]</scope>
    <source>
        <strain evidence="2 3">CBS 123371</strain>
    </source>
</reference>
<evidence type="ECO:0000256" key="1">
    <source>
        <dbReference type="SAM" id="MobiDB-lite"/>
    </source>
</evidence>
<keyword evidence="3" id="KW-1185">Reference proteome</keyword>